<proteinExistence type="predicted"/>
<dbReference type="GO" id="GO:0003841">
    <property type="term" value="F:1-acylglycerol-3-phosphate O-acyltransferase activity"/>
    <property type="evidence" value="ECO:0007669"/>
    <property type="project" value="TreeGrafter"/>
</dbReference>
<accession>A0A916TZJ5</accession>
<evidence type="ECO:0000256" key="5">
    <source>
        <dbReference type="ARBA" id="ARBA00023315"/>
    </source>
</evidence>
<keyword evidence="4" id="KW-0443">Lipid metabolism</keyword>
<dbReference type="AlphaFoldDB" id="A0A916TZJ5"/>
<dbReference type="Proteomes" id="UP000641514">
    <property type="component" value="Unassembled WGS sequence"/>
</dbReference>
<dbReference type="PANTHER" id="PTHR10434:SF64">
    <property type="entry name" value="1-ACYL-SN-GLYCEROL-3-PHOSPHATE ACYLTRANSFERASE-RELATED"/>
    <property type="match status" value="1"/>
</dbReference>
<dbReference type="CDD" id="cd07989">
    <property type="entry name" value="LPLAT_AGPAT-like"/>
    <property type="match status" value="1"/>
</dbReference>
<evidence type="ECO:0000313" key="8">
    <source>
        <dbReference type="Proteomes" id="UP000641514"/>
    </source>
</evidence>
<dbReference type="PANTHER" id="PTHR10434">
    <property type="entry name" value="1-ACYL-SN-GLYCEROL-3-PHOSPHATE ACYLTRANSFERASE"/>
    <property type="match status" value="1"/>
</dbReference>
<name>A0A916TZJ5_9ACTN</name>
<dbReference type="Pfam" id="PF01553">
    <property type="entry name" value="Acyltransferase"/>
    <property type="match status" value="1"/>
</dbReference>
<dbReference type="GO" id="GO:0006654">
    <property type="term" value="P:phosphatidic acid biosynthetic process"/>
    <property type="evidence" value="ECO:0007669"/>
    <property type="project" value="TreeGrafter"/>
</dbReference>
<keyword evidence="3" id="KW-0808">Transferase</keyword>
<dbReference type="SMART" id="SM00563">
    <property type="entry name" value="PlsC"/>
    <property type="match status" value="1"/>
</dbReference>
<comment type="caution">
    <text evidence="7">The sequence shown here is derived from an EMBL/GenBank/DDBJ whole genome shotgun (WGS) entry which is preliminary data.</text>
</comment>
<evidence type="ECO:0000256" key="4">
    <source>
        <dbReference type="ARBA" id="ARBA00023098"/>
    </source>
</evidence>
<keyword evidence="8" id="KW-1185">Reference proteome</keyword>
<keyword evidence="5 7" id="KW-0012">Acyltransferase</keyword>
<evidence type="ECO:0000256" key="1">
    <source>
        <dbReference type="ARBA" id="ARBA00005189"/>
    </source>
</evidence>
<keyword evidence="2" id="KW-0444">Lipid biosynthesis</keyword>
<evidence type="ECO:0000313" key="7">
    <source>
        <dbReference type="EMBL" id="GGC51896.1"/>
    </source>
</evidence>
<protein>
    <submittedName>
        <fullName evidence="7">1-acyl-sn-glycerol-3-phosphate acyltransferase</fullName>
    </submittedName>
</protein>
<dbReference type="InterPro" id="IPR002123">
    <property type="entry name" value="Plipid/glycerol_acylTrfase"/>
</dbReference>
<organism evidence="7 8">
    <name type="scientific">Hoyosella rhizosphaerae</name>
    <dbReference type="NCBI Taxonomy" id="1755582"/>
    <lineage>
        <taxon>Bacteria</taxon>
        <taxon>Bacillati</taxon>
        <taxon>Actinomycetota</taxon>
        <taxon>Actinomycetes</taxon>
        <taxon>Mycobacteriales</taxon>
        <taxon>Hoyosellaceae</taxon>
        <taxon>Hoyosella</taxon>
    </lineage>
</organism>
<evidence type="ECO:0000259" key="6">
    <source>
        <dbReference type="SMART" id="SM00563"/>
    </source>
</evidence>
<dbReference type="EMBL" id="BMJH01000001">
    <property type="protein sequence ID" value="GGC51896.1"/>
    <property type="molecule type" value="Genomic_DNA"/>
</dbReference>
<dbReference type="RefSeq" id="WP_188669615.1">
    <property type="nucleotide sequence ID" value="NZ_BMJH01000001.1"/>
</dbReference>
<reference evidence="7" key="1">
    <citation type="journal article" date="2014" name="Int. J. Syst. Evol. Microbiol.">
        <title>Complete genome sequence of Corynebacterium casei LMG S-19264T (=DSM 44701T), isolated from a smear-ripened cheese.</title>
        <authorList>
            <consortium name="US DOE Joint Genome Institute (JGI-PGF)"/>
            <person name="Walter F."/>
            <person name="Albersmeier A."/>
            <person name="Kalinowski J."/>
            <person name="Ruckert C."/>
        </authorList>
    </citation>
    <scope>NUCLEOTIDE SEQUENCE</scope>
    <source>
        <strain evidence="7">CGMCC 1.15478</strain>
    </source>
</reference>
<gene>
    <name evidence="7" type="ORF">GCM10011410_00250</name>
</gene>
<evidence type="ECO:0000256" key="2">
    <source>
        <dbReference type="ARBA" id="ARBA00022516"/>
    </source>
</evidence>
<reference evidence="7" key="2">
    <citation type="submission" date="2020-09" db="EMBL/GenBank/DDBJ databases">
        <authorList>
            <person name="Sun Q."/>
            <person name="Zhou Y."/>
        </authorList>
    </citation>
    <scope>NUCLEOTIDE SEQUENCE</scope>
    <source>
        <strain evidence="7">CGMCC 1.15478</strain>
    </source>
</reference>
<dbReference type="SUPFAM" id="SSF69593">
    <property type="entry name" value="Glycerol-3-phosphate (1)-acyltransferase"/>
    <property type="match status" value="1"/>
</dbReference>
<comment type="pathway">
    <text evidence="1">Lipid metabolism.</text>
</comment>
<evidence type="ECO:0000256" key="3">
    <source>
        <dbReference type="ARBA" id="ARBA00022679"/>
    </source>
</evidence>
<sequence length="302" mass="33219">MTSVIQARLAPMLHDERREEAHDWFPTSPCSCGCLAGDHATANFAVVTTRCVRLTSVLVAAPAFFAVRSVLPASEKRRWQRLFSKTLLSAFGVSVSITDRRGGIDAGSRSGLVVANHISWLDPLVISTITSAAFVARADLAQWPAIGTLARWASIIPLRRESLRDLPGAVQNVSDRLRRGDRVAIFPEGTTWCGRSWGRLRPAFFQSALDADVPIHPIHVRYVDGTGRMTTTPSFVGEDGIAQSIWRVLTQRHVTVEVTLLAPELAVGDRRILAQRCERTLRSAEMQSWTASFAHDAERAVA</sequence>
<feature type="domain" description="Phospholipid/glycerol acyltransferase" evidence="6">
    <location>
        <begin position="111"/>
        <end position="223"/>
    </location>
</feature>